<evidence type="ECO:0000256" key="1">
    <source>
        <dbReference type="SAM" id="MobiDB-lite"/>
    </source>
</evidence>
<dbReference type="EMBL" id="JACASE010000005">
    <property type="protein sequence ID" value="KAF6464868.1"/>
    <property type="molecule type" value="Genomic_DNA"/>
</dbReference>
<gene>
    <name evidence="2" type="ORF">HJG63_004033</name>
</gene>
<dbReference type="Proteomes" id="UP000593571">
    <property type="component" value="Unassembled WGS sequence"/>
</dbReference>
<evidence type="ECO:0000313" key="3">
    <source>
        <dbReference type="Proteomes" id="UP000593571"/>
    </source>
</evidence>
<sequence>MKPHRQICVPSLVLPPVPFRPGEAQQPGTWNWQSEPEQWAKLVRQQLNDELLLASERRVGSSPEAASSSDPLESRRYQRRQRQFLKAGTQSEQPRGLELLVAELRTLFSAVLQDGSPAAWHYLHAVLGLLPPYRALLVGHLDLLPFLEQLYHWAPWVLSQLQLDLLDAINQAFPRDISLLENASHVDCCLQKQRFHHGSSLPACPFMKAWRDRQQVEEELATWLRPLTLPELQHSLGIVGAEVALEEAQWLDGLSLLPLALATDIPVQYESNGTDNTEEEPGGRRETK</sequence>
<keyword evidence="3" id="KW-1185">Reference proteome</keyword>
<name>A0A7J8GY59_ROUAE</name>
<protein>
    <submittedName>
        <fullName evidence="2">Dynein heavy chain domain 1</fullName>
    </submittedName>
</protein>
<feature type="region of interest" description="Disordered" evidence="1">
    <location>
        <begin position="269"/>
        <end position="288"/>
    </location>
</feature>
<proteinExistence type="predicted"/>
<comment type="caution">
    <text evidence="2">The sequence shown here is derived from an EMBL/GenBank/DDBJ whole genome shotgun (WGS) entry which is preliminary data.</text>
</comment>
<organism evidence="2 3">
    <name type="scientific">Rousettus aegyptiacus</name>
    <name type="common">Egyptian fruit bat</name>
    <name type="synonym">Pteropus aegyptiacus</name>
    <dbReference type="NCBI Taxonomy" id="9407"/>
    <lineage>
        <taxon>Eukaryota</taxon>
        <taxon>Metazoa</taxon>
        <taxon>Chordata</taxon>
        <taxon>Craniata</taxon>
        <taxon>Vertebrata</taxon>
        <taxon>Euteleostomi</taxon>
        <taxon>Mammalia</taxon>
        <taxon>Eutheria</taxon>
        <taxon>Laurasiatheria</taxon>
        <taxon>Chiroptera</taxon>
        <taxon>Yinpterochiroptera</taxon>
        <taxon>Pteropodoidea</taxon>
        <taxon>Pteropodidae</taxon>
        <taxon>Rousettinae</taxon>
        <taxon>Rousettus</taxon>
    </lineage>
</organism>
<accession>A0A7J8GY59</accession>
<dbReference type="AlphaFoldDB" id="A0A7J8GY59"/>
<reference evidence="2 3" key="1">
    <citation type="journal article" date="2020" name="Nature">
        <title>Six reference-quality genomes reveal evolution of bat adaptations.</title>
        <authorList>
            <person name="Jebb D."/>
            <person name="Huang Z."/>
            <person name="Pippel M."/>
            <person name="Hughes G.M."/>
            <person name="Lavrichenko K."/>
            <person name="Devanna P."/>
            <person name="Winkler S."/>
            <person name="Jermiin L.S."/>
            <person name="Skirmuntt E.C."/>
            <person name="Katzourakis A."/>
            <person name="Burkitt-Gray L."/>
            <person name="Ray D.A."/>
            <person name="Sullivan K.A.M."/>
            <person name="Roscito J.G."/>
            <person name="Kirilenko B.M."/>
            <person name="Davalos L.M."/>
            <person name="Corthals A.P."/>
            <person name="Power M.L."/>
            <person name="Jones G."/>
            <person name="Ransome R.D."/>
            <person name="Dechmann D.K.N."/>
            <person name="Locatelli A.G."/>
            <person name="Puechmaille S.J."/>
            <person name="Fedrigo O."/>
            <person name="Jarvis E.D."/>
            <person name="Hiller M."/>
            <person name="Vernes S.C."/>
            <person name="Myers E.W."/>
            <person name="Teeling E.C."/>
        </authorList>
    </citation>
    <scope>NUCLEOTIDE SEQUENCE [LARGE SCALE GENOMIC DNA]</scope>
    <source>
        <strain evidence="2">MRouAeg1</strain>
        <tissue evidence="2">Muscle</tissue>
    </source>
</reference>
<evidence type="ECO:0000313" key="2">
    <source>
        <dbReference type="EMBL" id="KAF6464868.1"/>
    </source>
</evidence>